<dbReference type="EMBL" id="GG692403">
    <property type="protein sequence ID" value="EER30746.1"/>
    <property type="molecule type" value="Genomic_DNA"/>
</dbReference>
<gene>
    <name evidence="5" type="ORF">CTRG_05742</name>
</gene>
<feature type="transmembrane region" description="Helical" evidence="3">
    <location>
        <begin position="271"/>
        <end position="297"/>
    </location>
</feature>
<keyword evidence="3" id="KW-0472">Membrane</keyword>
<dbReference type="Gene3D" id="3.40.630.30">
    <property type="match status" value="1"/>
</dbReference>
<feature type="transmembrane region" description="Helical" evidence="3">
    <location>
        <begin position="236"/>
        <end position="259"/>
    </location>
</feature>
<organism evidence="5 6">
    <name type="scientific">Candida tropicalis (strain ATCC MYA-3404 / T1)</name>
    <name type="common">Yeast</name>
    <dbReference type="NCBI Taxonomy" id="294747"/>
    <lineage>
        <taxon>Eukaryota</taxon>
        <taxon>Fungi</taxon>
        <taxon>Dikarya</taxon>
        <taxon>Ascomycota</taxon>
        <taxon>Saccharomycotina</taxon>
        <taxon>Pichiomycetes</taxon>
        <taxon>Debaryomycetaceae</taxon>
        <taxon>Candida/Lodderomyces clade</taxon>
        <taxon>Candida</taxon>
    </lineage>
</organism>
<dbReference type="STRING" id="294747.C5MI49"/>
<accession>C5MI49</accession>
<evidence type="ECO:0000313" key="6">
    <source>
        <dbReference type="Proteomes" id="UP000002037"/>
    </source>
</evidence>
<dbReference type="PANTHER" id="PTHR35261">
    <property type="entry name" value="ORGANELLAR PROTEIN, PUTATIVE-RELATED-RELATED"/>
    <property type="match status" value="1"/>
</dbReference>
<dbReference type="GeneID" id="8300957"/>
<feature type="compositionally biased region" description="Low complexity" evidence="2">
    <location>
        <begin position="405"/>
        <end position="436"/>
    </location>
</feature>
<evidence type="ECO:0000256" key="2">
    <source>
        <dbReference type="SAM" id="MobiDB-lite"/>
    </source>
</evidence>
<dbReference type="Proteomes" id="UP000002037">
    <property type="component" value="Unassembled WGS sequence"/>
</dbReference>
<keyword evidence="6" id="KW-1185">Reference proteome</keyword>
<dbReference type="InterPro" id="IPR052884">
    <property type="entry name" value="VID_Regulator"/>
</dbReference>
<dbReference type="RefSeq" id="XP_002551444.1">
    <property type="nucleotide sequence ID" value="XM_002551398.1"/>
</dbReference>
<feature type="transmembrane region" description="Helical" evidence="3">
    <location>
        <begin position="169"/>
        <end position="190"/>
    </location>
</feature>
<feature type="domain" description="BioF2-like acetyltransferase" evidence="4">
    <location>
        <begin position="724"/>
        <end position="799"/>
    </location>
</feature>
<protein>
    <recommendedName>
        <fullName evidence="4">BioF2-like acetyltransferase domain-containing protein</fullName>
    </recommendedName>
</protein>
<name>C5MI49_CANTT</name>
<reference evidence="5 6" key="1">
    <citation type="journal article" date="2009" name="Nature">
        <title>Evolution of pathogenicity and sexual reproduction in eight Candida genomes.</title>
        <authorList>
            <person name="Butler G."/>
            <person name="Rasmussen M.D."/>
            <person name="Lin M.F."/>
            <person name="Santos M.A."/>
            <person name="Sakthikumar S."/>
            <person name="Munro C.A."/>
            <person name="Rheinbay E."/>
            <person name="Grabherr M."/>
            <person name="Forche A."/>
            <person name="Reedy J.L."/>
            <person name="Agrafioti I."/>
            <person name="Arnaud M.B."/>
            <person name="Bates S."/>
            <person name="Brown A.J."/>
            <person name="Brunke S."/>
            <person name="Costanzo M.C."/>
            <person name="Fitzpatrick D.A."/>
            <person name="de Groot P.W."/>
            <person name="Harris D."/>
            <person name="Hoyer L.L."/>
            <person name="Hube B."/>
            <person name="Klis F.M."/>
            <person name="Kodira C."/>
            <person name="Lennard N."/>
            <person name="Logue M.E."/>
            <person name="Martin R."/>
            <person name="Neiman A.M."/>
            <person name="Nikolaou E."/>
            <person name="Quail M.A."/>
            <person name="Quinn J."/>
            <person name="Santos M.C."/>
            <person name="Schmitzberger F.F."/>
            <person name="Sherlock G."/>
            <person name="Shah P."/>
            <person name="Silverstein K.A."/>
            <person name="Skrzypek M.S."/>
            <person name="Soll D."/>
            <person name="Staggs R."/>
            <person name="Stansfield I."/>
            <person name="Stumpf M.P."/>
            <person name="Sudbery P.E."/>
            <person name="Srikantha T."/>
            <person name="Zeng Q."/>
            <person name="Berman J."/>
            <person name="Berriman M."/>
            <person name="Heitman J."/>
            <person name="Gow N.A."/>
            <person name="Lorenz M.C."/>
            <person name="Birren B.W."/>
            <person name="Kellis M."/>
            <person name="Cuomo C.A."/>
        </authorList>
    </citation>
    <scope>NUCLEOTIDE SEQUENCE [LARGE SCALE GENOMIC DNA]</scope>
    <source>
        <strain evidence="6">ATCC MYA-3404 / T1</strain>
    </source>
</reference>
<dbReference type="VEuPathDB" id="FungiDB:CTRG_05742"/>
<keyword evidence="3" id="KW-0812">Transmembrane</keyword>
<dbReference type="Pfam" id="PF13480">
    <property type="entry name" value="Acetyltransf_6"/>
    <property type="match status" value="1"/>
</dbReference>
<dbReference type="PANTHER" id="PTHR35261:SF3">
    <property type="entry name" value="VACUOLAR IMPORT AND DEGRADATION PROTEIN 22"/>
    <property type="match status" value="1"/>
</dbReference>
<sequence length="833" mass="95277">MTHEKLESDYEDTTSTSNKTKPSNKFVANFQSLFKDLRPPRIKWFISPIAVVIYSTIFNVVDQILFAKFTRQFHMANPIDIIFLFLDLFIFLVVIYEQNYYDEDTAFKNKYHQVAHFIVVKILKKLLWLVLLAACIVQVVIISQGKLSNPLNISDSYMDSLNMTSNERAGYFIITLISLICNGALLGIWWSTNISSVYLLYASVNLITVLISVSIVQINISYINTTGGSARKLHNLFILTGTFMACQSGIGLCIVLLINEKNRLKDFIGKIIFFYDAYVIILFSLLLACTIVSGIYYDYKASFPISIFVLFLCSCICSVVAFFCTRYFRLRGGGFTKDYEVEEYDLLSLTPHQKQGWGKLIDLNNKHNGGISGDYVISLMENYMKAELDGMTCKVLRVYKKDDSSNNNNNNNNNNNSHNNHNNHNNSNNNSNNNNNGQANKQASRSSKHLNAAFDILDHESVLFSDTPTLTEETSIRDEYRPLSKNQLKRLAKKNQKEKKKMEMKSLENNTEKFYQELMNTEALVLLTIVEEFDLTERIPGWFGKKLNKHFGKNSRFPWLCIRFGLLGFHWPFKRATFYCSSTKKPVARGAAVLYAISKWNEKNEKLTVLLDPTYKDVNFEAGITSSGWYKINLPNSHIIDLRPFKNQTSTEYFKAIKYRNQENSFKQAKGQVIETNIFNYENCQEIITMNQNIANNRQSSGQSSQLLEPDWQFIYNLGNCTNEKKYRSLLFLKVDDQIIASCVIFRLGDTMTSDIQGLDHAISKQYKAYFVMMQEVIKIGLREGVKFIDFGPTTEDAKVTIGCNVVPLCGSIYPNKKCLGPIIKFAASKVDV</sequence>
<feature type="transmembrane region" description="Helical" evidence="3">
    <location>
        <begin position="303"/>
        <end position="324"/>
    </location>
</feature>
<feature type="transmembrane region" description="Helical" evidence="3">
    <location>
        <begin position="197"/>
        <end position="216"/>
    </location>
</feature>
<dbReference type="AlphaFoldDB" id="C5MI49"/>
<dbReference type="HOGENOM" id="CLU_017660_0_0_1"/>
<dbReference type="InterPro" id="IPR016181">
    <property type="entry name" value="Acyl_CoA_acyltransferase"/>
</dbReference>
<evidence type="ECO:0000313" key="5">
    <source>
        <dbReference type="EMBL" id="EER30746.1"/>
    </source>
</evidence>
<keyword evidence="3" id="KW-1133">Transmembrane helix</keyword>
<keyword evidence="1" id="KW-0175">Coiled coil</keyword>
<feature type="region of interest" description="Disordered" evidence="2">
    <location>
        <begin position="402"/>
        <end position="446"/>
    </location>
</feature>
<feature type="transmembrane region" description="Helical" evidence="3">
    <location>
        <begin position="81"/>
        <end position="101"/>
    </location>
</feature>
<feature type="coiled-coil region" evidence="1">
    <location>
        <begin position="485"/>
        <end position="524"/>
    </location>
</feature>
<proteinExistence type="predicted"/>
<dbReference type="OrthoDB" id="10061051at2759"/>
<feature type="transmembrane region" description="Helical" evidence="3">
    <location>
        <begin position="42"/>
        <end position="61"/>
    </location>
</feature>
<dbReference type="InterPro" id="IPR038740">
    <property type="entry name" value="BioF2-like_GNAT_dom"/>
</dbReference>
<dbReference type="SUPFAM" id="SSF55729">
    <property type="entry name" value="Acyl-CoA N-acyltransferases (Nat)"/>
    <property type="match status" value="1"/>
</dbReference>
<dbReference type="KEGG" id="ctp:CTRG_05742"/>
<evidence type="ECO:0000256" key="1">
    <source>
        <dbReference type="SAM" id="Coils"/>
    </source>
</evidence>
<evidence type="ECO:0000259" key="4">
    <source>
        <dbReference type="Pfam" id="PF13480"/>
    </source>
</evidence>
<dbReference type="eggNOG" id="ENOG502SI3G">
    <property type="taxonomic scope" value="Eukaryota"/>
</dbReference>
<evidence type="ECO:0000256" key="3">
    <source>
        <dbReference type="SAM" id="Phobius"/>
    </source>
</evidence>
<feature type="transmembrane region" description="Helical" evidence="3">
    <location>
        <begin position="122"/>
        <end position="142"/>
    </location>
</feature>